<dbReference type="Pfam" id="PF07593">
    <property type="entry name" value="UnbV_ASPIC"/>
    <property type="match status" value="1"/>
</dbReference>
<evidence type="ECO:0000256" key="2">
    <source>
        <dbReference type="SAM" id="SignalP"/>
    </source>
</evidence>
<dbReference type="Gene3D" id="2.130.10.130">
    <property type="entry name" value="Integrin alpha, N-terminal"/>
    <property type="match status" value="3"/>
</dbReference>
<evidence type="ECO:0000259" key="3">
    <source>
        <dbReference type="Pfam" id="PF07593"/>
    </source>
</evidence>
<evidence type="ECO:0000256" key="1">
    <source>
        <dbReference type="ARBA" id="ARBA00022729"/>
    </source>
</evidence>
<reference evidence="4" key="1">
    <citation type="submission" date="2022-05" db="EMBL/GenBank/DDBJ databases">
        <authorList>
            <person name="Park J.-S."/>
        </authorList>
    </citation>
    <scope>NUCLEOTIDE SEQUENCE</scope>
    <source>
        <strain evidence="4">2012CJ34-3</strain>
    </source>
</reference>
<dbReference type="Pfam" id="PF13517">
    <property type="entry name" value="FG-GAP_3"/>
    <property type="match status" value="5"/>
</dbReference>
<feature type="signal peptide" evidence="2">
    <location>
        <begin position="1"/>
        <end position="19"/>
    </location>
</feature>
<protein>
    <submittedName>
        <fullName evidence="4">VCBS repeat-containing protein</fullName>
    </submittedName>
</protein>
<dbReference type="Proteomes" id="UP001165381">
    <property type="component" value="Unassembled WGS sequence"/>
</dbReference>
<dbReference type="SUPFAM" id="SSF69318">
    <property type="entry name" value="Integrin alpha N-terminal domain"/>
    <property type="match status" value="3"/>
</dbReference>
<dbReference type="InterPro" id="IPR028994">
    <property type="entry name" value="Integrin_alpha_N"/>
</dbReference>
<sequence>MKRSYFLLGFLVIFFSAYSQEKPIFEQVFSKQTNIKFNNKIVETKEDNIFIYDNFYAGAGVGLGDVNNDGLLDVYFCGNQVKDKLYINKGNFVFEDITKESGIEDLDIGWSSSVSMIDINKDGLLDVFVTKELYDDKPDWRRNKLYINQGGNKFVEQAQKVGLGDTLRTRGAAFFDYDKDNDLDVFLLHQPPNPGIYSKYRALSDDGRLLDNKYAPRLYENRNGVFCDVSKEANILDPGFSNAVAVSDLNNDGYPDLVVANDFEAPDRFYLNLGNGTFKNIANDAFKHTSFYSMGVDVADINNDNFLDVFVVDMVAEDNFRLKANMSGMNPDKFWRIVDKGWNYQYMNNVLQVNNGNTTFSDIAKFSGVSNTDWSWSPLIADFDNDGLKDIIVTNGLLRDIRNTDADTKIKLFIHEKIQKYLSENTNIEGVEIWDIVSHKELSEIYPSSKLQNKAFKNIGNSEFKDVSNYWGLKNKSFSNGSAYGDLDNDGDLDLVINNINDQAFVFKNKSQNNFLRVKLKSKKNQPIFGTKVTIKYGDSESQLIEITSVRGMYSTSEHIAHFGINKISVINEVIIEWANGTRTILKNVPSNKVVETYLEEGVDSKGELIDNTNILFSDITSSSKLKHQHIENVFDDYGYQVLLPHKMSEFGPALAVSDVNNDGLDDVFVGGSTGYSATLYIQNKDGMYLKGSSVLWEKEKTYEDIDALFVDINGDGFKDLYVVSGGNEFLANDLNYEDRLYLNNGQGDFYRKPLKGLDKISGSVVKANDYDNDGDIDLFVGGRHLPHQYPLPTSSMLLKNEKGQLTNVTNSLAKELKNIGMITDAVWVDYDNDGDSDLLIVGEWMPITVFENDEGKFTRVFLNDFDNTTGLWFSIEKGDFDNDGDIDFVAGNLGLNYKYKTSKDEPFDVYYSDFDKNGNGDLVLGYYENNKHYPLRGFSCSSQQIPNLKKNIKKYDLFASLEIDDVYGKENLKNALHYTAKTFASSYIENVGNNRFKISSLPYQAQISNVNDILVNDFNNDDNLDVLIVENMYASEVETPRNDAGTGLLMLGDGKGGFLPVASRESGFFVRNDAKKVKIVNNEERLVLVANNNGLLQVIKIND</sequence>
<organism evidence="4 5">
    <name type="scientific">Jejuia spongiicola</name>
    <dbReference type="NCBI Taxonomy" id="2942207"/>
    <lineage>
        <taxon>Bacteria</taxon>
        <taxon>Pseudomonadati</taxon>
        <taxon>Bacteroidota</taxon>
        <taxon>Flavobacteriia</taxon>
        <taxon>Flavobacteriales</taxon>
        <taxon>Flavobacteriaceae</taxon>
        <taxon>Jejuia</taxon>
    </lineage>
</organism>
<proteinExistence type="predicted"/>
<dbReference type="InterPro" id="IPR011519">
    <property type="entry name" value="UnbV_ASPIC"/>
</dbReference>
<evidence type="ECO:0000313" key="4">
    <source>
        <dbReference type="EMBL" id="MCL6295800.1"/>
    </source>
</evidence>
<keyword evidence="5" id="KW-1185">Reference proteome</keyword>
<dbReference type="InterPro" id="IPR027039">
    <property type="entry name" value="Crtac1"/>
</dbReference>
<name>A0ABT0QFM5_9FLAO</name>
<dbReference type="RefSeq" id="WP_249973374.1">
    <property type="nucleotide sequence ID" value="NZ_JAMFLZ010000004.1"/>
</dbReference>
<evidence type="ECO:0000313" key="5">
    <source>
        <dbReference type="Proteomes" id="UP001165381"/>
    </source>
</evidence>
<comment type="caution">
    <text evidence="4">The sequence shown here is derived from an EMBL/GenBank/DDBJ whole genome shotgun (WGS) entry which is preliminary data.</text>
</comment>
<dbReference type="PANTHER" id="PTHR16026:SF0">
    <property type="entry name" value="CARTILAGE ACIDIC PROTEIN 1"/>
    <property type="match status" value="1"/>
</dbReference>
<dbReference type="EMBL" id="JAMFLZ010000004">
    <property type="protein sequence ID" value="MCL6295800.1"/>
    <property type="molecule type" value="Genomic_DNA"/>
</dbReference>
<feature type="domain" description="ASPIC/UnbV" evidence="3">
    <location>
        <begin position="529"/>
        <end position="595"/>
    </location>
</feature>
<accession>A0ABT0QFM5</accession>
<keyword evidence="1 2" id="KW-0732">Signal</keyword>
<feature type="chain" id="PRO_5045130575" evidence="2">
    <location>
        <begin position="20"/>
        <end position="1104"/>
    </location>
</feature>
<gene>
    <name evidence="4" type="ORF">M3P09_12390</name>
</gene>
<dbReference type="PANTHER" id="PTHR16026">
    <property type="entry name" value="CARTILAGE ACIDIC PROTEIN 1"/>
    <property type="match status" value="1"/>
</dbReference>
<dbReference type="InterPro" id="IPR013517">
    <property type="entry name" value="FG-GAP"/>
</dbReference>